<evidence type="ECO:0000256" key="1">
    <source>
        <dbReference type="SAM" id="Coils"/>
    </source>
</evidence>
<evidence type="ECO:0000256" key="2">
    <source>
        <dbReference type="SAM" id="MobiDB-lite"/>
    </source>
</evidence>
<feature type="chain" id="PRO_5047500670" evidence="3">
    <location>
        <begin position="27"/>
        <end position="422"/>
    </location>
</feature>
<feature type="coiled-coil region" evidence="1">
    <location>
        <begin position="146"/>
        <end position="189"/>
    </location>
</feature>
<reference evidence="5" key="1">
    <citation type="journal article" date="2019" name="Int. J. Syst. Evol. Microbiol.">
        <title>The Global Catalogue of Microorganisms (GCM) 10K type strain sequencing project: providing services to taxonomists for standard genome sequencing and annotation.</title>
        <authorList>
            <consortium name="The Broad Institute Genomics Platform"/>
            <consortium name="The Broad Institute Genome Sequencing Center for Infectious Disease"/>
            <person name="Wu L."/>
            <person name="Ma J."/>
        </authorList>
    </citation>
    <scope>NUCLEOTIDE SEQUENCE [LARGE SCALE GENOMIC DNA]</scope>
    <source>
        <strain evidence="5">CCUG 43114</strain>
    </source>
</reference>
<protein>
    <submittedName>
        <fullName evidence="4">Outer membrane lipoprotein carrier protein LolA</fullName>
    </submittedName>
</protein>
<keyword evidence="4" id="KW-0449">Lipoprotein</keyword>
<keyword evidence="1" id="KW-0175">Coiled coil</keyword>
<comment type="caution">
    <text evidence="4">The sequence shown here is derived from an EMBL/GenBank/DDBJ whole genome shotgun (WGS) entry which is preliminary data.</text>
</comment>
<feature type="region of interest" description="Disordered" evidence="2">
    <location>
        <begin position="305"/>
        <end position="345"/>
    </location>
</feature>
<sequence>MSAASRWLVPAAVAALVVGGGVTATASSDGVPDLPERSAAELLVAVHEAEPTPFSGTVRTVAALGLPDLAGLAGASGRPDGGSTADPTSVLTRLLSGENELRVWVGGPEQQRVSLVDDFSELDVVRDGDVVWSYSSTEDTLTRLDLAEAEDRAEAAAAEREASLTDAERAARDEAVAELEARRAEAEAANPYAGLTPDEAARQLLADAEDTDVSVGAARVVAGRDAYTLVATPQDDDTLVGGVEVSVDAETGLVLQVSVVARGAAEPAWVSGFTALDLGAPDPSVFAVEPAPGTTVVDALEAADEKAAEEAAGSGGAAPGDEAAPGAGDATERARPEPVVHGEGWSTVVEVELPRPGDAAGDVAEAPSAGTGEDPQALLEQLTTPVEGGRVLTSALVSVLLTDDGRVLVGSVRPETLLSYAG</sequence>
<gene>
    <name evidence="4" type="ORF">ACFPJ6_09610</name>
</gene>
<feature type="compositionally biased region" description="Basic and acidic residues" evidence="2">
    <location>
        <begin position="330"/>
        <end position="340"/>
    </location>
</feature>
<evidence type="ECO:0000313" key="4">
    <source>
        <dbReference type="EMBL" id="MFC5381048.1"/>
    </source>
</evidence>
<dbReference type="EMBL" id="JBHSLD010000007">
    <property type="protein sequence ID" value="MFC5381048.1"/>
    <property type="molecule type" value="Genomic_DNA"/>
</dbReference>
<dbReference type="InterPro" id="IPR052944">
    <property type="entry name" value="Sporulation_related"/>
</dbReference>
<dbReference type="Gene3D" id="2.50.20.10">
    <property type="entry name" value="Lipoprotein localisation LolA/LolB/LppX"/>
    <property type="match status" value="1"/>
</dbReference>
<dbReference type="Proteomes" id="UP001596122">
    <property type="component" value="Unassembled WGS sequence"/>
</dbReference>
<organism evidence="4 5">
    <name type="scientific">Aquipuribacter nitratireducens</name>
    <dbReference type="NCBI Taxonomy" id="650104"/>
    <lineage>
        <taxon>Bacteria</taxon>
        <taxon>Bacillati</taxon>
        <taxon>Actinomycetota</taxon>
        <taxon>Actinomycetes</taxon>
        <taxon>Micrococcales</taxon>
        <taxon>Intrasporangiaceae</taxon>
        <taxon>Aquipuribacter</taxon>
    </lineage>
</organism>
<dbReference type="PANTHER" id="PTHR37507:SF2">
    <property type="entry name" value="SPORULATION PROTEIN YDCC"/>
    <property type="match status" value="1"/>
</dbReference>
<keyword evidence="3" id="KW-0732">Signal</keyword>
<name>A0ABW0GNC0_9MICO</name>
<keyword evidence="5" id="KW-1185">Reference proteome</keyword>
<accession>A0ABW0GNC0</accession>
<feature type="compositionally biased region" description="Low complexity" evidence="2">
    <location>
        <begin position="319"/>
        <end position="329"/>
    </location>
</feature>
<dbReference type="PANTHER" id="PTHR37507">
    <property type="entry name" value="SPORULATION PROTEIN YDCC"/>
    <property type="match status" value="1"/>
</dbReference>
<dbReference type="SUPFAM" id="SSF89392">
    <property type="entry name" value="Prokaryotic lipoproteins and lipoprotein localization factors"/>
    <property type="match status" value="1"/>
</dbReference>
<dbReference type="InterPro" id="IPR029046">
    <property type="entry name" value="LolA/LolB/LppX"/>
</dbReference>
<evidence type="ECO:0000313" key="5">
    <source>
        <dbReference type="Proteomes" id="UP001596122"/>
    </source>
</evidence>
<feature type="signal peptide" evidence="3">
    <location>
        <begin position="1"/>
        <end position="26"/>
    </location>
</feature>
<dbReference type="RefSeq" id="WP_340270954.1">
    <property type="nucleotide sequence ID" value="NZ_JBBEOG010000008.1"/>
</dbReference>
<evidence type="ECO:0000256" key="3">
    <source>
        <dbReference type="SAM" id="SignalP"/>
    </source>
</evidence>
<proteinExistence type="predicted"/>